<sequence>MALSLVTAQILALFSMSILLGVHLVVFVMSIWTQVWVNPACGKRTNWLLVAVALAMGAIGIFNAALDVHGNIWAFTTGNPAVFLDASSWGYIVGKVDEAVPGLIGDAVLIYRCWIVYGRRWNVVIFAVLLWTSCMAFALFVVIKSALVQYPDGINNPATTPFISGALGASVLLNVTTTSLIVFRIWRATQSMREQAAGQNKLTYINRIIIESGLLYTISAVIFLFTVVIQSNAIYITGECFVQMTGIAFSLMIVRFDQNLAEEPERDLTWRLAAAPSSTLRSDDSYAVSSG</sequence>
<keyword evidence="1" id="KW-1133">Transmembrane helix</keyword>
<feature type="transmembrane region" description="Helical" evidence="1">
    <location>
        <begin position="121"/>
        <end position="143"/>
    </location>
</feature>
<feature type="transmembrane region" description="Helical" evidence="1">
    <location>
        <begin position="233"/>
        <end position="254"/>
    </location>
</feature>
<dbReference type="EMBL" id="KV722381">
    <property type="protein sequence ID" value="OCH91672.1"/>
    <property type="molecule type" value="Genomic_DNA"/>
</dbReference>
<reference evidence="2 3" key="1">
    <citation type="submission" date="2016-07" db="EMBL/GenBank/DDBJ databases">
        <title>Draft genome of the white-rot fungus Obba rivulosa 3A-2.</title>
        <authorList>
            <consortium name="DOE Joint Genome Institute"/>
            <person name="Miettinen O."/>
            <person name="Riley R."/>
            <person name="Acob R."/>
            <person name="Barry K."/>
            <person name="Cullen D."/>
            <person name="De Vries R."/>
            <person name="Hainaut M."/>
            <person name="Hatakka A."/>
            <person name="Henrissat B."/>
            <person name="Hilden K."/>
            <person name="Kuo R."/>
            <person name="Labutti K."/>
            <person name="Lipzen A."/>
            <person name="Makela M.R."/>
            <person name="Sandor L."/>
            <person name="Spatafora J.W."/>
            <person name="Grigoriev I.V."/>
            <person name="Hibbett D.S."/>
        </authorList>
    </citation>
    <scope>NUCLEOTIDE SEQUENCE [LARGE SCALE GENOMIC DNA]</scope>
    <source>
        <strain evidence="2 3">3A-2</strain>
    </source>
</reference>
<organism evidence="2 3">
    <name type="scientific">Obba rivulosa</name>
    <dbReference type="NCBI Taxonomy" id="1052685"/>
    <lineage>
        <taxon>Eukaryota</taxon>
        <taxon>Fungi</taxon>
        <taxon>Dikarya</taxon>
        <taxon>Basidiomycota</taxon>
        <taxon>Agaricomycotina</taxon>
        <taxon>Agaricomycetes</taxon>
        <taxon>Polyporales</taxon>
        <taxon>Gelatoporiaceae</taxon>
        <taxon>Obba</taxon>
    </lineage>
</organism>
<feature type="transmembrane region" description="Helical" evidence="1">
    <location>
        <begin position="12"/>
        <end position="35"/>
    </location>
</feature>
<name>A0A8E2B3N0_9APHY</name>
<evidence type="ECO:0000256" key="1">
    <source>
        <dbReference type="SAM" id="Phobius"/>
    </source>
</evidence>
<evidence type="ECO:0000313" key="3">
    <source>
        <dbReference type="Proteomes" id="UP000250043"/>
    </source>
</evidence>
<keyword evidence="1" id="KW-0472">Membrane</keyword>
<proteinExistence type="predicted"/>
<gene>
    <name evidence="2" type="ORF">OBBRIDRAFT_886786</name>
</gene>
<feature type="transmembrane region" description="Helical" evidence="1">
    <location>
        <begin position="47"/>
        <end position="66"/>
    </location>
</feature>
<keyword evidence="1" id="KW-0812">Transmembrane</keyword>
<dbReference type="AlphaFoldDB" id="A0A8E2B3N0"/>
<evidence type="ECO:0000313" key="2">
    <source>
        <dbReference type="EMBL" id="OCH91672.1"/>
    </source>
</evidence>
<accession>A0A8E2B3N0</accession>
<keyword evidence="3" id="KW-1185">Reference proteome</keyword>
<protein>
    <submittedName>
        <fullName evidence="2">Uncharacterized protein</fullName>
    </submittedName>
</protein>
<feature type="transmembrane region" description="Helical" evidence="1">
    <location>
        <begin position="163"/>
        <end position="183"/>
    </location>
</feature>
<dbReference type="Proteomes" id="UP000250043">
    <property type="component" value="Unassembled WGS sequence"/>
</dbReference>
<feature type="transmembrane region" description="Helical" evidence="1">
    <location>
        <begin position="204"/>
        <end position="227"/>
    </location>
</feature>
<dbReference type="OrthoDB" id="3357408at2759"/>